<dbReference type="EMBL" id="BMWW01000005">
    <property type="protein sequence ID" value="GGY94301.1"/>
    <property type="molecule type" value="Genomic_DNA"/>
</dbReference>
<organism evidence="1 4">
    <name type="scientific">Pseudoduganella plicata</name>
    <dbReference type="NCBI Taxonomy" id="321984"/>
    <lineage>
        <taxon>Bacteria</taxon>
        <taxon>Pseudomonadati</taxon>
        <taxon>Pseudomonadota</taxon>
        <taxon>Betaproteobacteria</taxon>
        <taxon>Burkholderiales</taxon>
        <taxon>Oxalobacteraceae</taxon>
        <taxon>Telluria group</taxon>
        <taxon>Pseudoduganella</taxon>
    </lineage>
</organism>
<dbReference type="AlphaFoldDB" id="A0A4V1ATJ5"/>
<evidence type="ECO:0000313" key="3">
    <source>
        <dbReference type="Proteomes" id="UP000294359"/>
    </source>
</evidence>
<name>A0A4V1ATJ5_9BURK</name>
<reference evidence="1" key="3">
    <citation type="submission" date="2022-12" db="EMBL/GenBank/DDBJ databases">
        <authorList>
            <person name="Sun Q."/>
            <person name="Kim S."/>
        </authorList>
    </citation>
    <scope>NUCLEOTIDE SEQUENCE</scope>
    <source>
        <strain evidence="1">KCTC 12344</strain>
    </source>
</reference>
<dbReference type="Proteomes" id="UP000294359">
    <property type="component" value="Chromosome"/>
</dbReference>
<sequence length="339" mass="36920">MNGAATVNAAALPPAPPAIVGPDGIPLLGRFAGPAQGLDWARLAPPYARNALWRRLHHKRWHYVALVTEEIFCAVAIVDLGWMTTCFGYAFDRSDGDMMANFSQDGLPGRWSATMANDAGGASRFARRDTHIGIVPIAAGGWELTVHCPWVEIGARFGAIPAPFLLATGLVRGGSVHATQKSGGLPLTGEVRTWRDEYSLDGGVASFDHSNGLLPRETGWRWASAHSLDAGFNLQAGYFGACENAVWLDGAVHPLGAARFIVDRKDIMQPWHIFTEDDCLDVIFTPEAARRETRNLRIAASRYVQPLGTFTGWVRSAPDAPKRAIDRLPGVTEDHFARW</sequence>
<accession>A0A4V1ATJ5</accession>
<dbReference type="Pfam" id="PF10974">
    <property type="entry name" value="DUF2804"/>
    <property type="match status" value="1"/>
</dbReference>
<dbReference type="RefSeq" id="WP_134384123.1">
    <property type="nucleotide sequence ID" value="NZ_BMWW01000005.1"/>
</dbReference>
<dbReference type="OrthoDB" id="5413160at2"/>
<evidence type="ECO:0000313" key="1">
    <source>
        <dbReference type="EMBL" id="GGY94301.1"/>
    </source>
</evidence>
<dbReference type="InterPro" id="IPR021243">
    <property type="entry name" value="DUF2804"/>
</dbReference>
<dbReference type="PANTHER" id="PTHR35868">
    <property type="entry name" value="DUF2804 DOMAIN-CONTAINING PROTEIN-RELATED"/>
    <property type="match status" value="1"/>
</dbReference>
<keyword evidence="3" id="KW-1185">Reference proteome</keyword>
<dbReference type="PANTHER" id="PTHR35868:SF4">
    <property type="entry name" value="DUF2804 DOMAIN-CONTAINING PROTEIN"/>
    <property type="match status" value="1"/>
</dbReference>
<evidence type="ECO:0000313" key="4">
    <source>
        <dbReference type="Proteomes" id="UP000619512"/>
    </source>
</evidence>
<dbReference type="EMBL" id="CP038026">
    <property type="protein sequence ID" value="QBQ35888.1"/>
    <property type="molecule type" value="Genomic_DNA"/>
</dbReference>
<protein>
    <submittedName>
        <fullName evidence="2">DUF2804 domain-containing protein</fullName>
    </submittedName>
</protein>
<dbReference type="Proteomes" id="UP000619512">
    <property type="component" value="Unassembled WGS sequence"/>
</dbReference>
<proteinExistence type="predicted"/>
<evidence type="ECO:0000313" key="2">
    <source>
        <dbReference type="EMBL" id="QBQ35888.1"/>
    </source>
</evidence>
<reference evidence="2 3" key="2">
    <citation type="submission" date="2019-03" db="EMBL/GenBank/DDBJ databases">
        <title>Draft Genome Sequences of Six Type Strains of the Genus Massilia.</title>
        <authorList>
            <person name="Miess H."/>
            <person name="Frediansyhah A."/>
            <person name="Gross H."/>
        </authorList>
    </citation>
    <scope>NUCLEOTIDE SEQUENCE [LARGE SCALE GENOMIC DNA]</scope>
    <source>
        <strain evidence="2 3">DSM 17505</strain>
    </source>
</reference>
<reference evidence="1" key="1">
    <citation type="journal article" date="2014" name="Int. J. Syst. Evol. Microbiol.">
        <title>Complete genome sequence of Corynebacterium casei LMG S-19264T (=DSM 44701T), isolated from a smear-ripened cheese.</title>
        <authorList>
            <consortium name="US DOE Joint Genome Institute (JGI-PGF)"/>
            <person name="Walter F."/>
            <person name="Albersmeier A."/>
            <person name="Kalinowski J."/>
            <person name="Ruckert C."/>
        </authorList>
    </citation>
    <scope>NUCLEOTIDE SEQUENCE</scope>
    <source>
        <strain evidence="1">KCTC 12344</strain>
    </source>
</reference>
<gene>
    <name evidence="2" type="ORF">E1742_06765</name>
    <name evidence="1" type="ORF">GCM10007388_29370</name>
</gene>